<dbReference type="EMBL" id="CAJGYO010000003">
    <property type="protein sequence ID" value="CAD6220318.1"/>
    <property type="molecule type" value="Genomic_DNA"/>
</dbReference>
<dbReference type="Proteomes" id="UP000604825">
    <property type="component" value="Unassembled WGS sequence"/>
</dbReference>
<evidence type="ECO:0000256" key="1">
    <source>
        <dbReference type="SAM" id="MobiDB-lite"/>
    </source>
</evidence>
<evidence type="ECO:0000313" key="3">
    <source>
        <dbReference type="EMBL" id="CAD6220318.1"/>
    </source>
</evidence>
<dbReference type="AlphaFoldDB" id="A0A811NA40"/>
<reference evidence="3" key="1">
    <citation type="submission" date="2020-10" db="EMBL/GenBank/DDBJ databases">
        <authorList>
            <person name="Han B."/>
            <person name="Lu T."/>
            <person name="Zhao Q."/>
            <person name="Huang X."/>
            <person name="Zhao Y."/>
        </authorList>
    </citation>
    <scope>NUCLEOTIDE SEQUENCE</scope>
</reference>
<dbReference type="InterPro" id="IPR006311">
    <property type="entry name" value="TAT_signal"/>
</dbReference>
<feature type="compositionally biased region" description="Low complexity" evidence="1">
    <location>
        <begin position="22"/>
        <end position="33"/>
    </location>
</feature>
<accession>A0A811NA40</accession>
<keyword evidence="2" id="KW-0732">Signal</keyword>
<feature type="chain" id="PRO_5032568108" evidence="2">
    <location>
        <begin position="24"/>
        <end position="128"/>
    </location>
</feature>
<organism evidence="3 4">
    <name type="scientific">Miscanthus lutarioriparius</name>
    <dbReference type="NCBI Taxonomy" id="422564"/>
    <lineage>
        <taxon>Eukaryota</taxon>
        <taxon>Viridiplantae</taxon>
        <taxon>Streptophyta</taxon>
        <taxon>Embryophyta</taxon>
        <taxon>Tracheophyta</taxon>
        <taxon>Spermatophyta</taxon>
        <taxon>Magnoliopsida</taxon>
        <taxon>Liliopsida</taxon>
        <taxon>Poales</taxon>
        <taxon>Poaceae</taxon>
        <taxon>PACMAD clade</taxon>
        <taxon>Panicoideae</taxon>
        <taxon>Andropogonodae</taxon>
        <taxon>Andropogoneae</taxon>
        <taxon>Saccharinae</taxon>
        <taxon>Miscanthus</taxon>
    </lineage>
</organism>
<comment type="caution">
    <text evidence="3">The sequence shown here is derived from an EMBL/GenBank/DDBJ whole genome shotgun (WGS) entry which is preliminary data.</text>
</comment>
<keyword evidence="4" id="KW-1185">Reference proteome</keyword>
<protein>
    <submittedName>
        <fullName evidence="3">Uncharacterized protein</fullName>
    </submittedName>
</protein>
<sequence length="128" mass="12143">MAVSRRVVLLLVVLTGAAAVAAASSPTTGASAPDDADTKPSILTPIAHTPVGSFEGADGPVADDAIDDDNAAPVGSPIGTTMTEPEPELAPPGPPDSSSATAASVRDPAAAAAVAGAALAAAGAIFAF</sequence>
<feature type="signal peptide" evidence="2">
    <location>
        <begin position="1"/>
        <end position="23"/>
    </location>
</feature>
<proteinExistence type="predicted"/>
<evidence type="ECO:0000256" key="2">
    <source>
        <dbReference type="SAM" id="SignalP"/>
    </source>
</evidence>
<dbReference type="PROSITE" id="PS51318">
    <property type="entry name" value="TAT"/>
    <property type="match status" value="1"/>
</dbReference>
<evidence type="ECO:0000313" key="4">
    <source>
        <dbReference type="Proteomes" id="UP000604825"/>
    </source>
</evidence>
<name>A0A811NA40_9POAL</name>
<feature type="region of interest" description="Disordered" evidence="1">
    <location>
        <begin position="22"/>
        <end position="106"/>
    </location>
</feature>
<gene>
    <name evidence="3" type="ORF">NCGR_LOCUS13842</name>
</gene>